<evidence type="ECO:0000259" key="1">
    <source>
        <dbReference type="Pfam" id="PF00561"/>
    </source>
</evidence>
<gene>
    <name evidence="2" type="ORF">F5544_13160</name>
</gene>
<dbReference type="KEGG" id="nah:F5544_13160"/>
<keyword evidence="3" id="KW-1185">Reference proteome</keyword>
<evidence type="ECO:0000313" key="3">
    <source>
        <dbReference type="Proteomes" id="UP000503540"/>
    </source>
</evidence>
<dbReference type="PRINTS" id="PR00111">
    <property type="entry name" value="ABHYDROLASE"/>
</dbReference>
<dbReference type="InterPro" id="IPR000073">
    <property type="entry name" value="AB_hydrolase_1"/>
</dbReference>
<dbReference type="SUPFAM" id="SSF53474">
    <property type="entry name" value="alpha/beta-Hydrolases"/>
    <property type="match status" value="1"/>
</dbReference>
<dbReference type="GO" id="GO:0016787">
    <property type="term" value="F:hydrolase activity"/>
    <property type="evidence" value="ECO:0007669"/>
    <property type="project" value="UniProtKB-KW"/>
</dbReference>
<dbReference type="Proteomes" id="UP000503540">
    <property type="component" value="Chromosome"/>
</dbReference>
<keyword evidence="2" id="KW-0378">Hydrolase</keyword>
<dbReference type="InterPro" id="IPR029058">
    <property type="entry name" value="AB_hydrolase_fold"/>
</dbReference>
<sequence>MRRPPGCRASSPTDESGEMAEELGVASVNGIRVHYRISGSGPALVLLHGWPQTGLCWHRIAPDLAATHTVIAPDLRGYGRTDKPVGGYDKRTMAADIAGLLEHLGVRTAAVVGHDRGARVAHRWALDRPDQVTKLAVLDVIPTREVWRLMNADIARRYFHWLFHLQPDLPELLVGQNISGYLRYFFEHWTVNRHGLTEEAVDEYIRAFSVPGALRAGFDDYRAAELDAEHDDADAERSLRQPVLALWGSGSFLEKLPALDIWRKYADDVQGGPIPDCGHFIAEERPEVLVDRLRAFL</sequence>
<accession>A0A6G9YBC1</accession>
<evidence type="ECO:0000313" key="2">
    <source>
        <dbReference type="EMBL" id="QIS10521.1"/>
    </source>
</evidence>
<dbReference type="AlphaFoldDB" id="A0A6G9YBC1"/>
<feature type="domain" description="AB hydrolase-1" evidence="1">
    <location>
        <begin position="42"/>
        <end position="286"/>
    </location>
</feature>
<reference evidence="2 3" key="1">
    <citation type="journal article" date="2019" name="ACS Chem. Biol.">
        <title>Identification and Mobilization of a Cryptic Antibiotic Biosynthesis Gene Locus from a Human-Pathogenic Nocardia Isolate.</title>
        <authorList>
            <person name="Herisse M."/>
            <person name="Ishida K."/>
            <person name="Porter J.L."/>
            <person name="Howden B."/>
            <person name="Hertweck C."/>
            <person name="Stinear T.P."/>
            <person name="Pidot S.J."/>
        </authorList>
    </citation>
    <scope>NUCLEOTIDE SEQUENCE [LARGE SCALE GENOMIC DNA]</scope>
    <source>
        <strain evidence="2 3">AUSMDU00012717</strain>
    </source>
</reference>
<protein>
    <submittedName>
        <fullName evidence="2">Alpha/beta fold hydrolase</fullName>
    </submittedName>
</protein>
<dbReference type="EMBL" id="CP046172">
    <property type="protein sequence ID" value="QIS10521.1"/>
    <property type="molecule type" value="Genomic_DNA"/>
</dbReference>
<proteinExistence type="predicted"/>
<dbReference type="Pfam" id="PF00561">
    <property type="entry name" value="Abhydrolase_1"/>
    <property type="match status" value="1"/>
</dbReference>
<name>A0A6G9YBC1_9NOCA</name>
<dbReference type="PANTHER" id="PTHR43329">
    <property type="entry name" value="EPOXIDE HYDROLASE"/>
    <property type="match status" value="1"/>
</dbReference>
<organism evidence="2 3">
    <name type="scientific">Nocardia arthritidis</name>
    <dbReference type="NCBI Taxonomy" id="228602"/>
    <lineage>
        <taxon>Bacteria</taxon>
        <taxon>Bacillati</taxon>
        <taxon>Actinomycetota</taxon>
        <taxon>Actinomycetes</taxon>
        <taxon>Mycobacteriales</taxon>
        <taxon>Nocardiaceae</taxon>
        <taxon>Nocardia</taxon>
    </lineage>
</organism>
<dbReference type="Gene3D" id="3.40.50.1820">
    <property type="entry name" value="alpha/beta hydrolase"/>
    <property type="match status" value="1"/>
</dbReference>